<evidence type="ECO:0000256" key="1">
    <source>
        <dbReference type="SAM" id="MobiDB-lite"/>
    </source>
</evidence>
<proteinExistence type="predicted"/>
<reference evidence="2" key="1">
    <citation type="submission" date="2022-12" db="EMBL/GenBank/DDBJ databases">
        <title>Draft genome assemblies for two species of Escallonia (Escalloniales).</title>
        <authorList>
            <person name="Chanderbali A."/>
            <person name="Dervinis C."/>
            <person name="Anghel I."/>
            <person name="Soltis D."/>
            <person name="Soltis P."/>
            <person name="Zapata F."/>
        </authorList>
    </citation>
    <scope>NUCLEOTIDE SEQUENCE</scope>
    <source>
        <strain evidence="2">UCBG64.0493</strain>
        <tissue evidence="2">Leaf</tissue>
    </source>
</reference>
<evidence type="ECO:0000313" key="3">
    <source>
        <dbReference type="Proteomes" id="UP001188597"/>
    </source>
</evidence>
<sequence length="374" mass="41687">RKPNCNGPGAACYDPRFIGGDGIVFYFHGRSNEHFTLVSDPNLQINARFIGLRPAGRARDYTLIQALGLMFGSQNLTVDATRARIWDDQVDHLEFSYNGKTISLPDGHFSEWTSPDSNLKLERTSNKNSVTVAISELVEITVNVVPVTKQDSELHNYQIPSNDSFAHLEVQFRFFSLSSEVEGVLGRTYRPDFENPAKPGVEMPVVGGADKYKTSSLLSSDSLFTSKSTGPVNKNGAGGSSLRGAERRHEDFDHLSLENIAALRGGVSQSPSQYSLRNLPSTSSDHEIEAGSSPASASTVDKQVAWQQNAKERMRKYRPGKLSCRVHLKRFKELLETHGVDETLTNAVRLTLEECVEDYGPDFDKVRWFEREKR</sequence>
<name>A0AA88VC57_9ASTE</name>
<dbReference type="EMBL" id="JAVXUP010002287">
    <property type="protein sequence ID" value="KAK3004233.1"/>
    <property type="molecule type" value="Genomic_DNA"/>
</dbReference>
<feature type="compositionally biased region" description="Polar residues" evidence="1">
    <location>
        <begin position="269"/>
        <end position="283"/>
    </location>
</feature>
<organism evidence="2 3">
    <name type="scientific">Escallonia herrerae</name>
    <dbReference type="NCBI Taxonomy" id="1293975"/>
    <lineage>
        <taxon>Eukaryota</taxon>
        <taxon>Viridiplantae</taxon>
        <taxon>Streptophyta</taxon>
        <taxon>Embryophyta</taxon>
        <taxon>Tracheophyta</taxon>
        <taxon>Spermatophyta</taxon>
        <taxon>Magnoliopsida</taxon>
        <taxon>eudicotyledons</taxon>
        <taxon>Gunneridae</taxon>
        <taxon>Pentapetalae</taxon>
        <taxon>asterids</taxon>
        <taxon>campanulids</taxon>
        <taxon>Escalloniales</taxon>
        <taxon>Escalloniaceae</taxon>
        <taxon>Escallonia</taxon>
    </lineage>
</organism>
<protein>
    <submittedName>
        <fullName evidence="2">Uncharacterized protein</fullName>
    </submittedName>
</protein>
<comment type="caution">
    <text evidence="2">The sequence shown here is derived from an EMBL/GenBank/DDBJ whole genome shotgun (WGS) entry which is preliminary data.</text>
</comment>
<feature type="region of interest" description="Disordered" evidence="1">
    <location>
        <begin position="223"/>
        <end position="245"/>
    </location>
</feature>
<dbReference type="InterPro" id="IPR009646">
    <property type="entry name" value="Root_cap"/>
</dbReference>
<feature type="non-terminal residue" evidence="2">
    <location>
        <position position="374"/>
    </location>
</feature>
<evidence type="ECO:0000313" key="2">
    <source>
        <dbReference type="EMBL" id="KAK3004233.1"/>
    </source>
</evidence>
<dbReference type="Pfam" id="PF06830">
    <property type="entry name" value="Root_cap"/>
    <property type="match status" value="1"/>
</dbReference>
<keyword evidence="3" id="KW-1185">Reference proteome</keyword>
<dbReference type="PANTHER" id="PTHR31656">
    <property type="entry name" value="ROOT CAP DOMAIN-CONTAINING PROTEIN"/>
    <property type="match status" value="1"/>
</dbReference>
<gene>
    <name evidence="2" type="ORF">RJ639_020211</name>
</gene>
<accession>A0AA88VC57</accession>
<dbReference type="AlphaFoldDB" id="A0AA88VC57"/>
<feature type="region of interest" description="Disordered" evidence="1">
    <location>
        <begin position="269"/>
        <end position="301"/>
    </location>
</feature>
<dbReference type="Proteomes" id="UP001188597">
    <property type="component" value="Unassembled WGS sequence"/>
</dbReference>